<reference evidence="2" key="1">
    <citation type="submission" date="2025-08" db="UniProtKB">
        <authorList>
            <consortium name="RefSeq"/>
        </authorList>
    </citation>
    <scope>IDENTIFICATION</scope>
    <source>
        <tissue evidence="2">Testes</tissue>
    </source>
</reference>
<name>A0ABM0MSC8_SACKO</name>
<dbReference type="PANTHER" id="PTHR21512:SF5">
    <property type="entry name" value="TRAFFICKING PROTEIN PARTICLE COMPLEX SUBUNIT 9"/>
    <property type="match status" value="1"/>
</dbReference>
<evidence type="ECO:0000313" key="2">
    <source>
        <dbReference type="RefSeq" id="XP_006822919.1"/>
    </source>
</evidence>
<dbReference type="Proteomes" id="UP000694865">
    <property type="component" value="Unplaced"/>
</dbReference>
<protein>
    <submittedName>
        <fullName evidence="2">Trafficking protein particle complex subunit 9-like</fullName>
    </submittedName>
</protein>
<accession>A0ABM0MSC8</accession>
<gene>
    <name evidence="2" type="primary">LOC102804304</name>
</gene>
<proteinExistence type="predicted"/>
<dbReference type="InterPro" id="IPR013935">
    <property type="entry name" value="Trs120_TRAPPC9"/>
</dbReference>
<dbReference type="GeneID" id="102804304"/>
<organism evidence="1 2">
    <name type="scientific">Saccoglossus kowalevskii</name>
    <name type="common">Acorn worm</name>
    <dbReference type="NCBI Taxonomy" id="10224"/>
    <lineage>
        <taxon>Eukaryota</taxon>
        <taxon>Metazoa</taxon>
        <taxon>Hemichordata</taxon>
        <taxon>Enteropneusta</taxon>
        <taxon>Harrimaniidae</taxon>
        <taxon>Saccoglossus</taxon>
    </lineage>
</organism>
<dbReference type="PANTHER" id="PTHR21512">
    <property type="entry name" value="TRAFFICKING PROTEIN PARTICLE COMPLEX SUBUNIT 9"/>
    <property type="match status" value="1"/>
</dbReference>
<keyword evidence="1" id="KW-1185">Reference proteome</keyword>
<dbReference type="RefSeq" id="XP_006822919.1">
    <property type="nucleotide sequence ID" value="XM_006822856.1"/>
</dbReference>
<sequence length="342" mass="39373">MSHADYSQRAEDHQSLLVLLKSVGPHKTKSYNKIFDRISRVTCVRMQDAKRNVFLRYKKNVPQTNNEWGDYQCHRKVLGLLCIGKCTSDSDLLNIQANFDSLKEGYKSTLYDSRCMVFGNSTQQTRPDFIVYPSFDDCQKLEDHVKEFAAAVFWVLESKRLDKSNDKGDKAPLLMAPFEKKDFVGIDTESRNYKKRIQGRMRKHIGDLCLQATMTNDAFIHYQSALLCNTNYRQKSYGGRAFSYAAPKLWNDLPLDLCEVTEVNIVKKRLKTYLFSKAYSVEELYRFVVFAFSAFEQNLVLDTGSYTANGFSDGLDGKPPKHCLSADDIIDKYKETIVQYSK</sequence>
<evidence type="ECO:0000313" key="1">
    <source>
        <dbReference type="Proteomes" id="UP000694865"/>
    </source>
</evidence>
<feature type="non-terminal residue" evidence="2">
    <location>
        <position position="342"/>
    </location>
</feature>